<dbReference type="Proteomes" id="UP001165060">
    <property type="component" value="Unassembled WGS sequence"/>
</dbReference>
<organism evidence="5 6">
    <name type="scientific">Tetraparma gracilis</name>
    <dbReference type="NCBI Taxonomy" id="2962635"/>
    <lineage>
        <taxon>Eukaryota</taxon>
        <taxon>Sar</taxon>
        <taxon>Stramenopiles</taxon>
        <taxon>Ochrophyta</taxon>
        <taxon>Bolidophyceae</taxon>
        <taxon>Parmales</taxon>
        <taxon>Triparmaceae</taxon>
        <taxon>Tetraparma</taxon>
    </lineage>
</organism>
<evidence type="ECO:0000313" key="6">
    <source>
        <dbReference type="Proteomes" id="UP001165060"/>
    </source>
</evidence>
<dbReference type="EMBL" id="BRYB01006399">
    <property type="protein sequence ID" value="GMI56605.1"/>
    <property type="molecule type" value="Genomic_DNA"/>
</dbReference>
<feature type="coiled-coil region" evidence="2">
    <location>
        <begin position="68"/>
        <end position="95"/>
    </location>
</feature>
<feature type="compositionally biased region" description="Basic and acidic residues" evidence="3">
    <location>
        <begin position="221"/>
        <end position="232"/>
    </location>
</feature>
<evidence type="ECO:0000313" key="5">
    <source>
        <dbReference type="EMBL" id="GMI56605.1"/>
    </source>
</evidence>
<keyword evidence="2" id="KW-0175">Coiled coil</keyword>
<reference evidence="5 6" key="1">
    <citation type="journal article" date="2023" name="Commun. Biol.">
        <title>Genome analysis of Parmales, the sister group of diatoms, reveals the evolutionary specialization of diatoms from phago-mixotrophs to photoautotrophs.</title>
        <authorList>
            <person name="Ban H."/>
            <person name="Sato S."/>
            <person name="Yoshikawa S."/>
            <person name="Yamada K."/>
            <person name="Nakamura Y."/>
            <person name="Ichinomiya M."/>
            <person name="Sato N."/>
            <person name="Blanc-Mathieu R."/>
            <person name="Endo H."/>
            <person name="Kuwata A."/>
            <person name="Ogata H."/>
        </authorList>
    </citation>
    <scope>NUCLEOTIDE SEQUENCE [LARGE SCALE GENOMIC DNA]</scope>
</reference>
<evidence type="ECO:0000256" key="1">
    <source>
        <dbReference type="ARBA" id="ARBA00008511"/>
    </source>
</evidence>
<protein>
    <recommendedName>
        <fullName evidence="4">PIH1D1/2/3 CS-like domain-containing protein</fullName>
    </recommendedName>
</protein>
<dbReference type="PANTHER" id="PTHR22997:SF0">
    <property type="entry name" value="PIH1 DOMAIN-CONTAINING PROTEIN 1"/>
    <property type="match status" value="1"/>
</dbReference>
<feature type="region of interest" description="Disordered" evidence="3">
    <location>
        <begin position="31"/>
        <end position="57"/>
    </location>
</feature>
<dbReference type="InterPro" id="IPR050734">
    <property type="entry name" value="PIH1/Kintoun_subfamily"/>
</dbReference>
<dbReference type="Pfam" id="PF18201">
    <property type="entry name" value="PIH1_CS"/>
    <property type="match status" value="1"/>
</dbReference>
<evidence type="ECO:0000256" key="3">
    <source>
        <dbReference type="SAM" id="MobiDB-lite"/>
    </source>
</evidence>
<feature type="domain" description="PIH1D1/2/3 CS-like" evidence="4">
    <location>
        <begin position="251"/>
        <end position="312"/>
    </location>
</feature>
<accession>A0ABQ6NCS4</accession>
<feature type="compositionally biased region" description="Polar residues" evidence="3">
    <location>
        <begin position="31"/>
        <end position="43"/>
    </location>
</feature>
<evidence type="ECO:0000259" key="4">
    <source>
        <dbReference type="Pfam" id="PF18201"/>
    </source>
</evidence>
<comment type="caution">
    <text evidence="5">The sequence shown here is derived from an EMBL/GenBank/DDBJ whole genome shotgun (WGS) entry which is preliminary data.</text>
</comment>
<proteinExistence type="inferred from homology"/>
<sequence length="317" mass="34700">MAALKDSLNYSKFEFVDSDDEDYVEKKIMQNALNPDSNPTSVRNAAAHSMAKKGQNVHQIDATLSKTKSAMQSQIDELNEQMKKLEDQQNKLSSIDNPDDAFKFMQESGMTEEDMEKLVKAAGMNLDEKGAQDVVGDVVNNTIGGGGSASKEAVDAVVGSVEDVAAQIGELASSDPVDSDDEEENTPPSSTASSDPPPASALDPDTKKKMDNFSRAISQQKEQREMYEKAEEAQEEQAMVPSHTLDYTDSAFSLEVKMPLASSMKTIDLQVSRTQLKLGSEEGYTLELDWRHPIDDESIKAKFSKKTKTLTLSGLLE</sequence>
<dbReference type="InterPro" id="IPR041442">
    <property type="entry name" value="PIH1D1/2/3_CS-like"/>
</dbReference>
<dbReference type="PANTHER" id="PTHR22997">
    <property type="entry name" value="PIH1 DOMAIN-CONTAINING PROTEIN 1"/>
    <property type="match status" value="1"/>
</dbReference>
<gene>
    <name evidence="5" type="ORF">TeGR_g12453</name>
</gene>
<comment type="similarity">
    <text evidence="1">Belongs to the PIH1 family.</text>
</comment>
<keyword evidence="6" id="KW-1185">Reference proteome</keyword>
<feature type="region of interest" description="Disordered" evidence="3">
    <location>
        <begin position="171"/>
        <end position="241"/>
    </location>
</feature>
<evidence type="ECO:0000256" key="2">
    <source>
        <dbReference type="SAM" id="Coils"/>
    </source>
</evidence>
<name>A0ABQ6NCS4_9STRA</name>